<feature type="compositionally biased region" description="Basic residues" evidence="1">
    <location>
        <begin position="235"/>
        <end position="245"/>
    </location>
</feature>
<dbReference type="InterPro" id="IPR000195">
    <property type="entry name" value="Rab-GAP-TBC_dom"/>
</dbReference>
<dbReference type="Pfam" id="PF00566">
    <property type="entry name" value="RabGAP-TBC"/>
    <property type="match status" value="1"/>
</dbReference>
<dbReference type="InterPro" id="IPR035969">
    <property type="entry name" value="Rab-GAP_TBC_sf"/>
</dbReference>
<feature type="region of interest" description="Disordered" evidence="1">
    <location>
        <begin position="89"/>
        <end position="128"/>
    </location>
</feature>
<accession>A0A0S4KF60</accession>
<proteinExistence type="predicted"/>
<dbReference type="AlphaFoldDB" id="A0A0S4KF60"/>
<dbReference type="PANTHER" id="PTHR47219:SF20">
    <property type="entry name" value="TBC1 DOMAIN FAMILY MEMBER 2B"/>
    <property type="match status" value="1"/>
</dbReference>
<feature type="compositionally biased region" description="Basic and acidic residues" evidence="1">
    <location>
        <begin position="90"/>
        <end position="100"/>
    </location>
</feature>
<evidence type="ECO:0000313" key="3">
    <source>
        <dbReference type="EMBL" id="CUI14290.1"/>
    </source>
</evidence>
<dbReference type="Gene3D" id="1.10.8.270">
    <property type="entry name" value="putative rabgap domain of human tbc1 domain family member 14 like domains"/>
    <property type="match status" value="1"/>
</dbReference>
<gene>
    <name evidence="3" type="ORF">BSAL_83895</name>
</gene>
<feature type="region of interest" description="Disordered" evidence="1">
    <location>
        <begin position="168"/>
        <end position="261"/>
    </location>
</feature>
<dbReference type="InterPro" id="IPR050302">
    <property type="entry name" value="Rab_GAP_TBC_domain"/>
</dbReference>
<dbReference type="Proteomes" id="UP000051952">
    <property type="component" value="Unassembled WGS sequence"/>
</dbReference>
<keyword evidence="4" id="KW-1185">Reference proteome</keyword>
<evidence type="ECO:0000313" key="4">
    <source>
        <dbReference type="Proteomes" id="UP000051952"/>
    </source>
</evidence>
<dbReference type="EMBL" id="CYKH01000955">
    <property type="protein sequence ID" value="CUI14290.1"/>
    <property type="molecule type" value="Genomic_DNA"/>
</dbReference>
<dbReference type="VEuPathDB" id="TriTrypDB:BSAL_83895"/>
<dbReference type="OrthoDB" id="244942at2759"/>
<dbReference type="SUPFAM" id="SSF47923">
    <property type="entry name" value="Ypt/Rab-GAP domain of gyp1p"/>
    <property type="match status" value="1"/>
</dbReference>
<dbReference type="PANTHER" id="PTHR47219">
    <property type="entry name" value="RAB GTPASE-ACTIVATING PROTEIN 1-LIKE"/>
    <property type="match status" value="1"/>
</dbReference>
<dbReference type="GO" id="GO:0031267">
    <property type="term" value="F:small GTPase binding"/>
    <property type="evidence" value="ECO:0007669"/>
    <property type="project" value="TreeGrafter"/>
</dbReference>
<sequence>IVFCSFSFFANNCLFVLRGKGTRKKKSLLWTIPSTEGGVLLTWALSNGMSAHVAPDRLSELPQTEVQTVTSHVMINSSSFVTTGSNALRSDAKQQLDSPRRPQSTTLAARGDHLDAPPISSRRQQCHDRHDQDAFLGECFPSSSIHPLSEGALVTTSSSMFADDAVGGAMASPQQQQQHTSGAAGVGVGSSSPQPSASGVRRVVGRLRHFDEDGEDSNLRGHHRSHNTSSTAQQQRHHHHHHNQHHAAALSGPPPTGVFRTAAHPTAHTIPIPSPHGSSENWGMIRRFGFPCSQDSAVCDAEHHAYQTFIAHALANCESLWSAALRGVPLLANATDETNAPLRKLCLRCGIPGHLRGVVWLTLSGVALRLEENEMFCASLLHRFGVAPDAEAVDSIEKDIDRTFPQHPYYAQEFDVGQAKLRRVLHALCWRNPMLNYCQSFNFLAATLLLVTDDEDATFWLMVLLLETILPNDYYGEGLIGAKVDQEVVSEIIALELPTLAAHFDDIRFDVRALVPSWLLSMFVNVFPFDTVIRIWDVICTHADLTAYSRSGKKFGVTGAHHNHGLSPLSVSLFCAS</sequence>
<feature type="non-terminal residue" evidence="3">
    <location>
        <position position="1"/>
    </location>
</feature>
<dbReference type="Gene3D" id="1.10.472.80">
    <property type="entry name" value="Ypt/Rab-GAP domain of gyp1p, domain 3"/>
    <property type="match status" value="1"/>
</dbReference>
<dbReference type="PROSITE" id="PS50086">
    <property type="entry name" value="TBC_RABGAP"/>
    <property type="match status" value="1"/>
</dbReference>
<reference evidence="4" key="1">
    <citation type="submission" date="2015-09" db="EMBL/GenBank/DDBJ databases">
        <authorList>
            <consortium name="Pathogen Informatics"/>
        </authorList>
    </citation>
    <scope>NUCLEOTIDE SEQUENCE [LARGE SCALE GENOMIC DNA]</scope>
    <source>
        <strain evidence="4">Lake Konstanz</strain>
    </source>
</reference>
<name>A0A0S4KF60_BODSA</name>
<organism evidence="3 4">
    <name type="scientific">Bodo saltans</name>
    <name type="common">Flagellated protozoan</name>
    <dbReference type="NCBI Taxonomy" id="75058"/>
    <lineage>
        <taxon>Eukaryota</taxon>
        <taxon>Discoba</taxon>
        <taxon>Euglenozoa</taxon>
        <taxon>Kinetoplastea</taxon>
        <taxon>Metakinetoplastina</taxon>
        <taxon>Eubodonida</taxon>
        <taxon>Bodonidae</taxon>
        <taxon>Bodo</taxon>
    </lineage>
</organism>
<dbReference type="FunFam" id="1.10.8.270:FF:000026">
    <property type="entry name" value="TBC (Tre-2/Bub2/Cdc16) domain family"/>
    <property type="match status" value="1"/>
</dbReference>
<dbReference type="SMART" id="SM00164">
    <property type="entry name" value="TBC"/>
    <property type="match status" value="1"/>
</dbReference>
<evidence type="ECO:0000256" key="1">
    <source>
        <dbReference type="SAM" id="MobiDB-lite"/>
    </source>
</evidence>
<feature type="domain" description="Rab-GAP TBC" evidence="2">
    <location>
        <begin position="350"/>
        <end position="543"/>
    </location>
</feature>
<protein>
    <recommendedName>
        <fullName evidence="2">Rab-GAP TBC domain-containing protein</fullName>
    </recommendedName>
</protein>
<feature type="compositionally biased region" description="Low complexity" evidence="1">
    <location>
        <begin position="189"/>
        <end position="200"/>
    </location>
</feature>
<dbReference type="GO" id="GO:0005096">
    <property type="term" value="F:GTPase activator activity"/>
    <property type="evidence" value="ECO:0007669"/>
    <property type="project" value="TreeGrafter"/>
</dbReference>
<evidence type="ECO:0000259" key="2">
    <source>
        <dbReference type="PROSITE" id="PS50086"/>
    </source>
</evidence>